<feature type="domain" description="Pyosin/cloacin translocation" evidence="5">
    <location>
        <begin position="433"/>
        <end position="567"/>
    </location>
</feature>
<comment type="caution">
    <text evidence="6">The sequence shown here is derived from an EMBL/GenBank/DDBJ whole genome shotgun (WGS) entry which is preliminary data.</text>
</comment>
<dbReference type="Pfam" id="PF06958">
    <property type="entry name" value="Pyocin_S"/>
    <property type="match status" value="1"/>
</dbReference>
<dbReference type="InterPro" id="IPR016128">
    <property type="entry name" value="Pyosin/cloacin_T_dom"/>
</dbReference>
<feature type="coiled-coil region" evidence="4">
    <location>
        <begin position="197"/>
        <end position="278"/>
    </location>
</feature>
<dbReference type="InterPro" id="IPR052293">
    <property type="entry name" value="SRRP"/>
</dbReference>
<reference evidence="6 7" key="1">
    <citation type="journal article" date="2020" name="Front. Plant Sci.">
        <title>Isolation of Rhizosphere Bacteria That Improve Quality and Water Stress Tolerance in Greenhouse Ornamentals.</title>
        <authorList>
            <person name="Nordstedt N.P."/>
            <person name="Jones M.L."/>
        </authorList>
    </citation>
    <scope>NUCLEOTIDE SEQUENCE [LARGE SCALE GENOMIC DNA]</scope>
    <source>
        <strain evidence="6 7">C7D2</strain>
    </source>
</reference>
<name>A0A7Y5Z399_9PSED</name>
<proteinExistence type="predicted"/>
<keyword evidence="1" id="KW-0929">Antimicrobial</keyword>
<dbReference type="SUPFAM" id="SSF69369">
    <property type="entry name" value="Cloacin translocation domain"/>
    <property type="match status" value="1"/>
</dbReference>
<evidence type="ECO:0000256" key="4">
    <source>
        <dbReference type="SAM" id="Coils"/>
    </source>
</evidence>
<organism evidence="6 7">
    <name type="scientific">Pseudomonas corrugata</name>
    <dbReference type="NCBI Taxonomy" id="47879"/>
    <lineage>
        <taxon>Bacteria</taxon>
        <taxon>Pseudomonadati</taxon>
        <taxon>Pseudomonadota</taxon>
        <taxon>Gammaproteobacteria</taxon>
        <taxon>Pseudomonadales</taxon>
        <taxon>Pseudomonadaceae</taxon>
        <taxon>Pseudomonas</taxon>
    </lineage>
</organism>
<dbReference type="InterPro" id="IPR036302">
    <property type="entry name" value="Pyosin/cloacin_T_dom_sf"/>
</dbReference>
<evidence type="ECO:0000256" key="3">
    <source>
        <dbReference type="ARBA" id="ARBA00023048"/>
    </source>
</evidence>
<dbReference type="PANTHER" id="PTHR12239:SF41">
    <property type="entry name" value="MEMBRANE ASSOCIATED PROTEIN, PUTATIVE-RELATED"/>
    <property type="match status" value="1"/>
</dbReference>
<dbReference type="Proteomes" id="UP000536720">
    <property type="component" value="Unassembled WGS sequence"/>
</dbReference>
<protein>
    <recommendedName>
        <fullName evidence="5">Pyosin/cloacin translocation domain-containing protein</fullName>
    </recommendedName>
</protein>
<evidence type="ECO:0000256" key="1">
    <source>
        <dbReference type="ARBA" id="ARBA00022529"/>
    </source>
</evidence>
<dbReference type="EMBL" id="JABFMR010000002">
    <property type="protein sequence ID" value="NUT85579.1"/>
    <property type="molecule type" value="Genomic_DNA"/>
</dbReference>
<gene>
    <name evidence="6" type="ORF">HNO91_04065</name>
</gene>
<evidence type="ECO:0000313" key="7">
    <source>
        <dbReference type="Proteomes" id="UP000536720"/>
    </source>
</evidence>
<dbReference type="PANTHER" id="PTHR12239">
    <property type="entry name" value="PROTEIN CBG20215-RELATED"/>
    <property type="match status" value="1"/>
</dbReference>
<keyword evidence="2" id="KW-0044">Antibiotic</keyword>
<dbReference type="RefSeq" id="WP_175361721.1">
    <property type="nucleotide sequence ID" value="NZ_JABFMR010000002.1"/>
</dbReference>
<keyword evidence="4" id="KW-0175">Coiled coil</keyword>
<accession>A0A7Y5Z399</accession>
<evidence type="ECO:0000259" key="5">
    <source>
        <dbReference type="Pfam" id="PF06958"/>
    </source>
</evidence>
<evidence type="ECO:0000313" key="6">
    <source>
        <dbReference type="EMBL" id="NUT85579.1"/>
    </source>
</evidence>
<keyword evidence="3" id="KW-0078">Bacteriocin</keyword>
<dbReference type="AlphaFoldDB" id="A0A7Y5Z399"/>
<dbReference type="GO" id="GO:0031640">
    <property type="term" value="P:killing of cells of another organism"/>
    <property type="evidence" value="ECO:0007669"/>
    <property type="project" value="UniProtKB-KW"/>
</dbReference>
<sequence length="724" mass="78090">MPQEKNILVNRGIPLRRSPSLNLGPGGSIPNGSGFGGMSGTAYSDLGPDTIDYANEWLIESNTDTEKVYRENIKNLKHITDAELSQTRETARKMLPLGVDANNIEARTLTLHLSKARADHQEQVTIANRYYGHDPLTHKGRDPFYKGFDAPDRISQGEYYKAVGKWNISYAAAYEAKFLAEQIKLLEARLVIQNKVVAEANARTAAAAQAKAQAEAKRVAEERTRLAAEAQRKAAAEKAAAQAKAQADARRIAEELARKAAEAEAKRVAEERARLAAEVQRKAAIEAAAQAKAQADRQRTAAIKARKAAKAEAKRNAKRRRIAAKAAQRQAEIPEARKPVLAATTRPVLASAAIAPALSVIGGSFAADQVIALAITNALRAAAAAVIDTLITLAGPAAAGITALVYTSELGNGDLYVLSVPLSELAPDNTDDLHAIATSGGETHLPVALGSRTIANKTEFIVAATPADSTLAKVPVRLATFDPQENIYKSHSQDAESIGITWTPVVTTDNVSTSLPASIPDVIHYSGAILEIKAGRLDTHPELDRYSFGGFVTVFPVESGIAPLYTVFSNPYEGATTKGEHSGRDFNPDKAGGPIIDLDWRTATVTREGIDAVKLHIVRLDQSDANDVMIERLEKIHRGESAAVDVDKRFYTHELRELERFRALGLADNFIPGNGSVEWNNAHTATLEDYKLGSSESLLYSSEALLAAEKQIEQVYELTLKGKL</sequence>
<dbReference type="GO" id="GO:0042742">
    <property type="term" value="P:defense response to bacterium"/>
    <property type="evidence" value="ECO:0007669"/>
    <property type="project" value="UniProtKB-KW"/>
</dbReference>
<evidence type="ECO:0000256" key="2">
    <source>
        <dbReference type="ARBA" id="ARBA00023022"/>
    </source>
</evidence>